<protein>
    <submittedName>
        <fullName evidence="4">SLTX</fullName>
    </submittedName>
</protein>
<comment type="similarity">
    <text evidence="1">Belongs to the scoloptoxin-05 family.</text>
</comment>
<keyword evidence="2" id="KW-0472">Membrane</keyword>
<organism evidence="4">
    <name type="scientific">Hemiscolopendra marginata</name>
    <dbReference type="NCBI Taxonomy" id="943146"/>
    <lineage>
        <taxon>Eukaryota</taxon>
        <taxon>Metazoa</taxon>
        <taxon>Ecdysozoa</taxon>
        <taxon>Arthropoda</taxon>
        <taxon>Myriapoda</taxon>
        <taxon>Chilopoda</taxon>
        <taxon>Pleurostigmophora</taxon>
        <taxon>Scolopendromorpha</taxon>
        <taxon>Scolopendridae</taxon>
        <taxon>Hemiscolopendra</taxon>
    </lineage>
</organism>
<evidence type="ECO:0000256" key="1">
    <source>
        <dbReference type="ARBA" id="ARBA00025739"/>
    </source>
</evidence>
<evidence type="ECO:0000313" key="4">
    <source>
        <dbReference type="EMBL" id="MUP40714.1"/>
    </source>
</evidence>
<evidence type="ECO:0000256" key="2">
    <source>
        <dbReference type="SAM" id="Phobius"/>
    </source>
</evidence>
<accession>A0A646QGB9</accession>
<name>A0A646QGB9_9MYRI</name>
<keyword evidence="2" id="KW-1133">Transmembrane helix</keyword>
<reference evidence="4" key="1">
    <citation type="submission" date="2018-11" db="EMBL/GenBank/DDBJ databases">
        <title>Venom-gland transcriptomics and venom proteomics of the Florida green centipede (Hemiscolopendra marginata) reveal sex-based variation in a centipede venom.</title>
        <authorList>
            <person name="Nystrom G.S."/>
            <person name="Ward M.J."/>
            <person name="Ellsworth S.A."/>
            <person name="Rokyta D.R."/>
        </authorList>
    </citation>
    <scope>NUCLEOTIDE SEQUENCE</scope>
    <source>
        <tissue evidence="4">Venom gland</tissue>
    </source>
</reference>
<proteinExistence type="inferred from homology"/>
<feature type="signal peptide" evidence="3">
    <location>
        <begin position="1"/>
        <end position="24"/>
    </location>
</feature>
<evidence type="ECO:0000256" key="3">
    <source>
        <dbReference type="SAM" id="SignalP"/>
    </source>
</evidence>
<keyword evidence="2" id="KW-0812">Transmembrane</keyword>
<dbReference type="SUPFAM" id="SSF57302">
    <property type="entry name" value="Snake toxin-like"/>
    <property type="match status" value="1"/>
</dbReference>
<sequence>MSPVSPIILFGTVVILALVSSSNALKCIICDSPTTSYDCKSTFPEASNCPANLANYCFKKETFDSKGSMVMSRRGCTAIAAPSTACQESNNVKTCDYTCNSDGCNSVAGLQANHAAYLIASICILLYSILRE</sequence>
<dbReference type="AlphaFoldDB" id="A0A646QGB9"/>
<feature type="transmembrane region" description="Helical" evidence="2">
    <location>
        <begin position="114"/>
        <end position="130"/>
    </location>
</feature>
<dbReference type="InterPro" id="IPR045860">
    <property type="entry name" value="Snake_toxin-like_sf"/>
</dbReference>
<keyword evidence="3" id="KW-0732">Signal</keyword>
<feature type="chain" id="PRO_5024794187" evidence="3">
    <location>
        <begin position="25"/>
        <end position="132"/>
    </location>
</feature>
<dbReference type="EMBL" id="GHBY01000537">
    <property type="protein sequence ID" value="MUP40714.1"/>
    <property type="molecule type" value="Transcribed_RNA"/>
</dbReference>